<evidence type="ECO:0008006" key="4">
    <source>
        <dbReference type="Google" id="ProtNLM"/>
    </source>
</evidence>
<gene>
    <name evidence="2" type="ORF">NCTC9997_03557</name>
</gene>
<evidence type="ECO:0000256" key="1">
    <source>
        <dbReference type="SAM" id="SignalP"/>
    </source>
</evidence>
<feature type="signal peptide" evidence="1">
    <location>
        <begin position="1"/>
        <end position="22"/>
    </location>
</feature>
<evidence type="ECO:0000313" key="3">
    <source>
        <dbReference type="Proteomes" id="UP000267630"/>
    </source>
</evidence>
<feature type="chain" id="PRO_5031383544" description="Secreted protein" evidence="1">
    <location>
        <begin position="23"/>
        <end position="183"/>
    </location>
</feature>
<protein>
    <recommendedName>
        <fullName evidence="4">Secreted protein</fullName>
    </recommendedName>
</protein>
<accession>A0A7Z9CT88</accession>
<dbReference type="Proteomes" id="UP000267630">
    <property type="component" value="Chromosome 3"/>
</dbReference>
<evidence type="ECO:0000313" key="2">
    <source>
        <dbReference type="EMBL" id="VED51061.1"/>
    </source>
</evidence>
<dbReference type="EMBL" id="LR134253">
    <property type="protein sequence ID" value="VED51061.1"/>
    <property type="molecule type" value="Genomic_DNA"/>
</dbReference>
<organism evidence="2 3">
    <name type="scientific">Raoultella terrigena</name>
    <name type="common">Klebsiella terrigena</name>
    <dbReference type="NCBI Taxonomy" id="577"/>
    <lineage>
        <taxon>Bacteria</taxon>
        <taxon>Pseudomonadati</taxon>
        <taxon>Pseudomonadota</taxon>
        <taxon>Gammaproteobacteria</taxon>
        <taxon>Enterobacterales</taxon>
        <taxon>Enterobacteriaceae</taxon>
        <taxon>Klebsiella/Raoultella group</taxon>
        <taxon>Raoultella</taxon>
    </lineage>
</organism>
<sequence>MKLQLSLVAFILSGTIPFTTSAGGGTNITTQGSSCSPNLVNSSGNTIILQCVPGSSPPTTNDFRVVVGYTSATPIIDGNINWMWVDKSNSELVIRVDGHSKVDTSLNQAFQDKVLTLSRGQHTFEIEVTLAYYPFPTGFQAQDGNSSCTVVLDVQAPGKIYPKYVINQDNTGQLYTYACNFWI</sequence>
<keyword evidence="1" id="KW-0732">Signal</keyword>
<reference evidence="2 3" key="1">
    <citation type="submission" date="2018-12" db="EMBL/GenBank/DDBJ databases">
        <authorList>
            <consortium name="Pathogen Informatics"/>
        </authorList>
    </citation>
    <scope>NUCLEOTIDE SEQUENCE [LARGE SCALE GENOMIC DNA]</scope>
    <source>
        <strain evidence="2 3">NCTC9997</strain>
    </source>
</reference>
<name>A0A7Z9CT88_RAOTE</name>
<keyword evidence="3" id="KW-1185">Reference proteome</keyword>
<dbReference type="AlphaFoldDB" id="A0A7Z9CT88"/>
<proteinExistence type="predicted"/>